<comment type="similarity">
    <text evidence="2">Belongs to the bacterial solute-binding protein 2 family.</text>
</comment>
<dbReference type="InterPro" id="IPR050555">
    <property type="entry name" value="Bact_Solute-Bind_Prot2"/>
</dbReference>
<proteinExistence type="inferred from homology"/>
<keyword evidence="6" id="KW-1185">Reference proteome</keyword>
<name>A0ABX5KTG8_9BURK</name>
<reference evidence="5 6" key="1">
    <citation type="submission" date="2018-05" db="EMBL/GenBank/DDBJ databases">
        <title>Genomic Encyclopedia of Type Strains, Phase IV (KMG-V): Genome sequencing to study the core and pangenomes of soil and plant-associated prokaryotes.</title>
        <authorList>
            <person name="Whitman W."/>
        </authorList>
    </citation>
    <scope>NUCLEOTIDE SEQUENCE [LARGE SCALE GENOMIC DNA]</scope>
    <source>
        <strain evidence="5 6">SCZa-39</strain>
    </source>
</reference>
<dbReference type="Gene3D" id="3.40.50.2300">
    <property type="match status" value="2"/>
</dbReference>
<dbReference type="InterPro" id="IPR025997">
    <property type="entry name" value="SBP_2_dom"/>
</dbReference>
<dbReference type="RefSeq" id="WP_244314746.1">
    <property type="nucleotide sequence ID" value="NZ_QEOB01000002.1"/>
</dbReference>
<protein>
    <submittedName>
        <fullName evidence="5">Monosaccharide ABC transporter substrate-binding protein (CUT2 family)</fullName>
    </submittedName>
</protein>
<dbReference type="PANTHER" id="PTHR30036">
    <property type="entry name" value="D-XYLOSE-BINDING PERIPLASMIC PROTEIN"/>
    <property type="match status" value="1"/>
</dbReference>
<gene>
    <name evidence="5" type="ORF">C7402_102246</name>
</gene>
<dbReference type="Proteomes" id="UP000245712">
    <property type="component" value="Unassembled WGS sequence"/>
</dbReference>
<feature type="signal peptide" evidence="3">
    <location>
        <begin position="1"/>
        <end position="33"/>
    </location>
</feature>
<feature type="chain" id="PRO_5046719140" evidence="3">
    <location>
        <begin position="34"/>
        <end position="350"/>
    </location>
</feature>
<evidence type="ECO:0000259" key="4">
    <source>
        <dbReference type="Pfam" id="PF13407"/>
    </source>
</evidence>
<evidence type="ECO:0000313" key="5">
    <source>
        <dbReference type="EMBL" id="PVX86410.1"/>
    </source>
</evidence>
<evidence type="ECO:0000256" key="2">
    <source>
        <dbReference type="ARBA" id="ARBA00007639"/>
    </source>
</evidence>
<sequence length="350" mass="37288">MRRVAQGMAKRAARVAAAVAIAAMSATGASALAADVRFAVISHAPDADPFWNVVKNGIADAQKDFGVTVDYRNPPNGDLSDMVRLLEQAAARNYDGVATTIADFDVIQSRVKTIVSKGIPVITFNSGTAQQNAALGGLLHVGQPEYEAGKEAGMRARAAGIKTFLCVNNNMTNPESFERCRGFAEAIGANAKQSMLDSGNDPTEVENKVFAALRQRPGTQAVLALGPTSAVPAMRAIGKLGLSNKVYFATFDLTPEVDKGIEAGTVAFAIDQQPYLQGYIPVALLAILKQDKTRDIRKAVAALRANVQFQRRIEVYGLTPRFTPDGVDTGPGFVTRGNVALVEKFAGQYR</sequence>
<keyword evidence="3" id="KW-0732">Signal</keyword>
<dbReference type="PANTHER" id="PTHR30036:SF7">
    <property type="entry name" value="ABC TRANSPORTER PERIPLASMIC-BINDING PROTEIN YPHF"/>
    <property type="match status" value="1"/>
</dbReference>
<dbReference type="InterPro" id="IPR028082">
    <property type="entry name" value="Peripla_BP_I"/>
</dbReference>
<dbReference type="EMBL" id="QEOB01000002">
    <property type="protein sequence ID" value="PVX86410.1"/>
    <property type="molecule type" value="Genomic_DNA"/>
</dbReference>
<feature type="domain" description="Periplasmic binding protein" evidence="4">
    <location>
        <begin position="38"/>
        <end position="290"/>
    </location>
</feature>
<organism evidence="5 6">
    <name type="scientific">Paraburkholderia unamae</name>
    <dbReference type="NCBI Taxonomy" id="219649"/>
    <lineage>
        <taxon>Bacteria</taxon>
        <taxon>Pseudomonadati</taxon>
        <taxon>Pseudomonadota</taxon>
        <taxon>Betaproteobacteria</taxon>
        <taxon>Burkholderiales</taxon>
        <taxon>Burkholderiaceae</taxon>
        <taxon>Paraburkholderia</taxon>
    </lineage>
</organism>
<dbReference type="SUPFAM" id="SSF53822">
    <property type="entry name" value="Periplasmic binding protein-like I"/>
    <property type="match status" value="1"/>
</dbReference>
<dbReference type="Pfam" id="PF13407">
    <property type="entry name" value="Peripla_BP_4"/>
    <property type="match status" value="1"/>
</dbReference>
<comment type="subcellular location">
    <subcellularLocation>
        <location evidence="1">Periplasm</location>
    </subcellularLocation>
</comment>
<dbReference type="CDD" id="cd06312">
    <property type="entry name" value="PBP1_ABC_sugar_binding-like"/>
    <property type="match status" value="1"/>
</dbReference>
<accession>A0ABX5KTG8</accession>
<evidence type="ECO:0000256" key="1">
    <source>
        <dbReference type="ARBA" id="ARBA00004418"/>
    </source>
</evidence>
<evidence type="ECO:0000313" key="6">
    <source>
        <dbReference type="Proteomes" id="UP000245712"/>
    </source>
</evidence>
<evidence type="ECO:0000256" key="3">
    <source>
        <dbReference type="SAM" id="SignalP"/>
    </source>
</evidence>
<comment type="caution">
    <text evidence="5">The sequence shown here is derived from an EMBL/GenBank/DDBJ whole genome shotgun (WGS) entry which is preliminary data.</text>
</comment>